<evidence type="ECO:0000256" key="9">
    <source>
        <dbReference type="ARBA" id="ARBA00022989"/>
    </source>
</evidence>
<keyword evidence="6" id="KW-0633">Potassium transport</keyword>
<evidence type="ECO:0000313" key="15">
    <source>
        <dbReference type="Proteomes" id="UP000295500"/>
    </source>
</evidence>
<comment type="subcellular location">
    <subcellularLocation>
        <location evidence="1">Cell inner membrane</location>
        <topology evidence="1">Multi-pass membrane protein</topology>
    </subcellularLocation>
</comment>
<feature type="transmembrane region" description="Helical" evidence="13">
    <location>
        <begin position="72"/>
        <end position="97"/>
    </location>
</feature>
<organism evidence="14 15">
    <name type="scientific">Aminicella lysinilytica</name>
    <dbReference type="NCBI Taxonomy" id="433323"/>
    <lineage>
        <taxon>Bacteria</taxon>
        <taxon>Bacillati</taxon>
        <taxon>Bacillota</taxon>
        <taxon>Clostridia</taxon>
        <taxon>Peptostreptococcales</taxon>
        <taxon>Anaerovoracaceae</taxon>
        <taxon>Aminicella</taxon>
    </lineage>
</organism>
<comment type="similarity">
    <text evidence="2">Belongs to the TrkH potassium transport family.</text>
</comment>
<feature type="binding site" evidence="12">
    <location>
        <position position="435"/>
    </location>
    <ligand>
        <name>K(+)</name>
        <dbReference type="ChEBI" id="CHEBI:29103"/>
    </ligand>
</feature>
<feature type="transmembrane region" description="Helical" evidence="13">
    <location>
        <begin position="335"/>
        <end position="357"/>
    </location>
</feature>
<keyword evidence="4" id="KW-1003">Cell membrane</keyword>
<reference evidence="14 15" key="1">
    <citation type="submission" date="2019-03" db="EMBL/GenBank/DDBJ databases">
        <title>Genomic Encyclopedia of Type Strains, Phase IV (KMG-IV): sequencing the most valuable type-strain genomes for metagenomic binning, comparative biology and taxonomic classification.</title>
        <authorList>
            <person name="Goeker M."/>
        </authorList>
    </citation>
    <scope>NUCLEOTIDE SEQUENCE [LARGE SCALE GENOMIC DNA]</scope>
    <source>
        <strain evidence="14 15">DSM 28287</strain>
    </source>
</reference>
<feature type="binding site" evidence="12">
    <location>
        <position position="222"/>
    </location>
    <ligand>
        <name>K(+)</name>
        <dbReference type="ChEBI" id="CHEBI:29103"/>
    </ligand>
</feature>
<dbReference type="GO" id="GO:0015379">
    <property type="term" value="F:potassium:chloride symporter activity"/>
    <property type="evidence" value="ECO:0007669"/>
    <property type="project" value="InterPro"/>
</dbReference>
<keyword evidence="8 12" id="KW-0630">Potassium</keyword>
<evidence type="ECO:0000313" key="14">
    <source>
        <dbReference type="EMBL" id="TDP57476.1"/>
    </source>
</evidence>
<dbReference type="Pfam" id="PF02386">
    <property type="entry name" value="TrkH"/>
    <property type="match status" value="1"/>
</dbReference>
<evidence type="ECO:0000256" key="10">
    <source>
        <dbReference type="ARBA" id="ARBA00023065"/>
    </source>
</evidence>
<dbReference type="EMBL" id="SNXO01000012">
    <property type="protein sequence ID" value="TDP57476.1"/>
    <property type="molecule type" value="Genomic_DNA"/>
</dbReference>
<dbReference type="GO" id="GO:0046872">
    <property type="term" value="F:metal ion binding"/>
    <property type="evidence" value="ECO:0007669"/>
    <property type="project" value="UniProtKB-KW"/>
</dbReference>
<evidence type="ECO:0000256" key="7">
    <source>
        <dbReference type="ARBA" id="ARBA00022692"/>
    </source>
</evidence>
<feature type="binding site" evidence="12">
    <location>
        <position position="114"/>
    </location>
    <ligand>
        <name>K(+)</name>
        <dbReference type="ChEBI" id="CHEBI:29103"/>
    </ligand>
</feature>
<feature type="binding site" evidence="12">
    <location>
        <position position="319"/>
    </location>
    <ligand>
        <name>K(+)</name>
        <dbReference type="ChEBI" id="CHEBI:29103"/>
    </ligand>
</feature>
<dbReference type="PIRSF" id="PIRSF006247">
    <property type="entry name" value="TrkH"/>
    <property type="match status" value="1"/>
</dbReference>
<comment type="caution">
    <text evidence="14">The sequence shown here is derived from an EMBL/GenBank/DDBJ whole genome shotgun (WGS) entry which is preliminary data.</text>
</comment>
<evidence type="ECO:0000256" key="6">
    <source>
        <dbReference type="ARBA" id="ARBA00022538"/>
    </source>
</evidence>
<dbReference type="PANTHER" id="PTHR32024:SF2">
    <property type="entry name" value="TRK SYSTEM POTASSIUM UPTAKE PROTEIN TRKG-RELATED"/>
    <property type="match status" value="1"/>
</dbReference>
<evidence type="ECO:0000256" key="13">
    <source>
        <dbReference type="SAM" id="Phobius"/>
    </source>
</evidence>
<evidence type="ECO:0000256" key="1">
    <source>
        <dbReference type="ARBA" id="ARBA00004429"/>
    </source>
</evidence>
<feature type="transmembrane region" description="Helical" evidence="13">
    <location>
        <begin position="455"/>
        <end position="478"/>
    </location>
</feature>
<feature type="transmembrane region" description="Helical" evidence="13">
    <location>
        <begin position="238"/>
        <end position="260"/>
    </location>
</feature>
<proteinExistence type="inferred from homology"/>
<dbReference type="InterPro" id="IPR004772">
    <property type="entry name" value="TrkH"/>
</dbReference>
<feature type="transmembrane region" description="Helical" evidence="13">
    <location>
        <begin position="423"/>
        <end position="443"/>
    </location>
</feature>
<feature type="binding site" evidence="12">
    <location>
        <position position="113"/>
    </location>
    <ligand>
        <name>K(+)</name>
        <dbReference type="ChEBI" id="CHEBI:29103"/>
    </ligand>
</feature>
<sequence>MSVNIKNVIRMMGILLFVIGLCMIPSFLVAVIYQESRCTVSFSITLAICLCSGLIIMRTFPPSLIRIKARDGFLIVSMCWLVASLISAIPMCTSGAIPDYVNAFFETCSGYSTTGSSILTDVESLPKSMLFWRSFTHWLGGMGIIVFAAAILPSIGVEGMMIASAETPGPTLDKLTPKFADTAKNLYLIYIVFTIAETILLMIGGMSLYDALVQTFGTVGTGGFSNYGNSIAHFTSPYLQWVIIVFMTMCGTNFNLYFVLIRRGPKAMFRDPELRLYLGIMAVCTLFITIDLLAVGGYTNGFKSFTDSAFQVSSIMTTTGYATANYDIWPTFAKMLIFLVMLTGACSSSTGGGPKIIRILICLKLIRRGVALKIHPNRVYTVTLNGRAVSSEVATNITNYIFFYIFVVFAGSLVISFNGFDLLTTFSSVITCLGNVGPGFNLVGPTMNFSIYSHFSKIVLSFLMIAGRLELFTFFMLLSPHYWNSNKA</sequence>
<feature type="binding site" evidence="12">
    <location>
        <position position="436"/>
    </location>
    <ligand>
        <name>K(+)</name>
        <dbReference type="ChEBI" id="CHEBI:29103"/>
    </ligand>
</feature>
<dbReference type="RefSeq" id="WP_133528217.1">
    <property type="nucleotide sequence ID" value="NZ_SNXO01000012.1"/>
</dbReference>
<dbReference type="GO" id="GO:0005886">
    <property type="term" value="C:plasma membrane"/>
    <property type="evidence" value="ECO:0007669"/>
    <property type="project" value="UniProtKB-SubCell"/>
</dbReference>
<evidence type="ECO:0000256" key="2">
    <source>
        <dbReference type="ARBA" id="ARBA00009137"/>
    </source>
</evidence>
<keyword evidence="12" id="KW-0479">Metal-binding</keyword>
<keyword evidence="11 13" id="KW-0472">Membrane</keyword>
<evidence type="ECO:0000256" key="12">
    <source>
        <dbReference type="PIRSR" id="PIRSR006247-1"/>
    </source>
</evidence>
<keyword evidence="5" id="KW-0997">Cell inner membrane</keyword>
<keyword evidence="7 13" id="KW-0812">Transmembrane</keyword>
<evidence type="ECO:0000256" key="11">
    <source>
        <dbReference type="ARBA" id="ARBA00023136"/>
    </source>
</evidence>
<evidence type="ECO:0000256" key="8">
    <source>
        <dbReference type="ARBA" id="ARBA00022958"/>
    </source>
</evidence>
<dbReference type="PANTHER" id="PTHR32024">
    <property type="entry name" value="TRK SYSTEM POTASSIUM UPTAKE PROTEIN TRKG-RELATED"/>
    <property type="match status" value="1"/>
</dbReference>
<evidence type="ECO:0000256" key="3">
    <source>
        <dbReference type="ARBA" id="ARBA00022448"/>
    </source>
</evidence>
<feature type="transmembrane region" description="Helical" evidence="13">
    <location>
        <begin position="276"/>
        <end position="298"/>
    </location>
</feature>
<feature type="binding site" evidence="12">
    <location>
        <position position="318"/>
    </location>
    <ligand>
        <name>K(+)</name>
        <dbReference type="ChEBI" id="CHEBI:29103"/>
    </ligand>
</feature>
<name>A0A4R6Q6Q4_9FIRM</name>
<keyword evidence="3" id="KW-0813">Transport</keyword>
<keyword evidence="9 13" id="KW-1133">Transmembrane helix</keyword>
<evidence type="ECO:0000256" key="4">
    <source>
        <dbReference type="ARBA" id="ARBA00022475"/>
    </source>
</evidence>
<feature type="transmembrane region" description="Helical" evidence="13">
    <location>
        <begin position="39"/>
        <end position="60"/>
    </location>
</feature>
<dbReference type="OrthoDB" id="9810952at2"/>
<feature type="transmembrane region" description="Helical" evidence="13">
    <location>
        <begin position="135"/>
        <end position="155"/>
    </location>
</feature>
<evidence type="ECO:0000256" key="5">
    <source>
        <dbReference type="ARBA" id="ARBA00022519"/>
    </source>
</evidence>
<keyword evidence="10" id="KW-0406">Ion transport</keyword>
<accession>A0A4R6Q6Q4</accession>
<protein>
    <submittedName>
        <fullName evidence="14">Trk system potassium uptake protein TrkH</fullName>
    </submittedName>
</protein>
<dbReference type="AlphaFoldDB" id="A0A4R6Q6Q4"/>
<feature type="transmembrane region" description="Helical" evidence="13">
    <location>
        <begin position="187"/>
        <end position="209"/>
    </location>
</feature>
<feature type="transmembrane region" description="Helical" evidence="13">
    <location>
        <begin position="12"/>
        <end position="33"/>
    </location>
</feature>
<feature type="transmembrane region" description="Helical" evidence="13">
    <location>
        <begin position="397"/>
        <end position="417"/>
    </location>
</feature>
<dbReference type="Proteomes" id="UP000295500">
    <property type="component" value="Unassembled WGS sequence"/>
</dbReference>
<keyword evidence="15" id="KW-1185">Reference proteome</keyword>
<dbReference type="InterPro" id="IPR003445">
    <property type="entry name" value="Cat_transpt"/>
</dbReference>
<gene>
    <name evidence="14" type="ORF">EV211_11226</name>
</gene>